<evidence type="ECO:0000313" key="1">
    <source>
        <dbReference type="EMBL" id="CAB4127861.1"/>
    </source>
</evidence>
<proteinExistence type="predicted"/>
<dbReference type="EMBL" id="LR796215">
    <property type="protein sequence ID" value="CAB4127861.1"/>
    <property type="molecule type" value="Genomic_DNA"/>
</dbReference>
<accession>A0A6J5L0F3</accession>
<name>A0A6J5L0F3_9CAUD</name>
<gene>
    <name evidence="1" type="ORF">UFOVP96_31</name>
</gene>
<reference evidence="1" key="1">
    <citation type="submission" date="2020-04" db="EMBL/GenBank/DDBJ databases">
        <authorList>
            <person name="Chiriac C."/>
            <person name="Salcher M."/>
            <person name="Ghai R."/>
            <person name="Kavagutti S V."/>
        </authorList>
    </citation>
    <scope>NUCLEOTIDE SEQUENCE</scope>
</reference>
<protein>
    <submittedName>
        <fullName evidence="1">Uncharacterized protein</fullName>
    </submittedName>
</protein>
<organism evidence="1">
    <name type="scientific">uncultured Caudovirales phage</name>
    <dbReference type="NCBI Taxonomy" id="2100421"/>
    <lineage>
        <taxon>Viruses</taxon>
        <taxon>Duplodnaviria</taxon>
        <taxon>Heunggongvirae</taxon>
        <taxon>Uroviricota</taxon>
        <taxon>Caudoviricetes</taxon>
        <taxon>Peduoviridae</taxon>
        <taxon>Maltschvirus</taxon>
        <taxon>Maltschvirus maltsch</taxon>
    </lineage>
</organism>
<sequence>MLNSTIKTEFNVYQISWGIYHTHEKGLGAKGELYTKHVARLSKEEEAINKANELRKTYLNDSFVVAPSFLGYANHIGYSDVNPYEIIEIISDKTMVVREMDATPNADFVMDFTPGGFCGHVSNQPDWVITSNEANDTFRIRLHKSGVWKSKGGRRFRLSEHPQKYYDYNF</sequence>